<dbReference type="PANTHER" id="PTHR24198">
    <property type="entry name" value="ANKYRIN REPEAT AND PROTEIN KINASE DOMAIN-CONTAINING PROTEIN"/>
    <property type="match status" value="1"/>
</dbReference>
<feature type="region of interest" description="Disordered" evidence="4">
    <location>
        <begin position="2620"/>
        <end position="2644"/>
    </location>
</feature>
<feature type="compositionally biased region" description="Basic and acidic residues" evidence="4">
    <location>
        <begin position="491"/>
        <end position="509"/>
    </location>
</feature>
<dbReference type="Pfam" id="PF13606">
    <property type="entry name" value="Ank_3"/>
    <property type="match status" value="1"/>
</dbReference>
<feature type="repeat" description="ANK" evidence="3">
    <location>
        <begin position="3250"/>
        <end position="3274"/>
    </location>
</feature>
<feature type="repeat" description="ANK" evidence="3">
    <location>
        <begin position="1587"/>
        <end position="1619"/>
    </location>
</feature>
<gene>
    <name evidence="5" type="ORF">M9Y10_009994</name>
</gene>
<dbReference type="InterPro" id="IPR002110">
    <property type="entry name" value="Ankyrin_rpt"/>
</dbReference>
<dbReference type="Proteomes" id="UP001470230">
    <property type="component" value="Unassembled WGS sequence"/>
</dbReference>
<evidence type="ECO:0000313" key="5">
    <source>
        <dbReference type="EMBL" id="KAK8867025.1"/>
    </source>
</evidence>
<feature type="repeat" description="ANK" evidence="3">
    <location>
        <begin position="1354"/>
        <end position="1376"/>
    </location>
</feature>
<feature type="repeat" description="ANK" evidence="3">
    <location>
        <begin position="785"/>
        <end position="807"/>
    </location>
</feature>
<evidence type="ECO:0000256" key="4">
    <source>
        <dbReference type="SAM" id="MobiDB-lite"/>
    </source>
</evidence>
<evidence type="ECO:0000256" key="1">
    <source>
        <dbReference type="ARBA" id="ARBA00022737"/>
    </source>
</evidence>
<dbReference type="PRINTS" id="PR01415">
    <property type="entry name" value="ANKYRIN"/>
</dbReference>
<feature type="compositionally biased region" description="Polar residues" evidence="4">
    <location>
        <begin position="320"/>
        <end position="333"/>
    </location>
</feature>
<dbReference type="SUPFAM" id="SSF48403">
    <property type="entry name" value="Ankyrin repeat"/>
    <property type="match status" value="9"/>
</dbReference>
<keyword evidence="2 3" id="KW-0040">ANK repeat</keyword>
<feature type="compositionally biased region" description="Acidic residues" evidence="4">
    <location>
        <begin position="1211"/>
        <end position="1222"/>
    </location>
</feature>
<evidence type="ECO:0000256" key="2">
    <source>
        <dbReference type="ARBA" id="ARBA00023043"/>
    </source>
</evidence>
<feature type="repeat" description="ANK" evidence="3">
    <location>
        <begin position="1620"/>
        <end position="1642"/>
    </location>
</feature>
<accession>A0ABR2IQ25</accession>
<feature type="compositionally biased region" description="Basic residues" evidence="4">
    <location>
        <begin position="141"/>
        <end position="157"/>
    </location>
</feature>
<feature type="repeat" description="ANK" evidence="3">
    <location>
        <begin position="1011"/>
        <end position="1035"/>
    </location>
</feature>
<organism evidence="5 6">
    <name type="scientific">Tritrichomonas musculus</name>
    <dbReference type="NCBI Taxonomy" id="1915356"/>
    <lineage>
        <taxon>Eukaryota</taxon>
        <taxon>Metamonada</taxon>
        <taxon>Parabasalia</taxon>
        <taxon>Tritrichomonadida</taxon>
        <taxon>Tritrichomonadidae</taxon>
        <taxon>Tritrichomonas</taxon>
    </lineage>
</organism>
<keyword evidence="6" id="KW-1185">Reference proteome</keyword>
<dbReference type="SMART" id="SM00248">
    <property type="entry name" value="ANK"/>
    <property type="match status" value="52"/>
</dbReference>
<feature type="repeat" description="ANK" evidence="3">
    <location>
        <begin position="2345"/>
        <end position="2377"/>
    </location>
</feature>
<feature type="repeat" description="ANK" evidence="3">
    <location>
        <begin position="1084"/>
        <end position="1116"/>
    </location>
</feature>
<evidence type="ECO:0000256" key="3">
    <source>
        <dbReference type="PROSITE-ProRule" id="PRU00023"/>
    </source>
</evidence>
<feature type="repeat" description="ANK" evidence="3">
    <location>
        <begin position="2146"/>
        <end position="2169"/>
    </location>
</feature>
<dbReference type="PANTHER" id="PTHR24198:SF165">
    <property type="entry name" value="ANKYRIN REPEAT-CONTAINING PROTEIN-RELATED"/>
    <property type="match status" value="1"/>
</dbReference>
<dbReference type="PROSITE" id="PS50297">
    <property type="entry name" value="ANK_REP_REGION"/>
    <property type="match status" value="16"/>
</dbReference>
<feature type="compositionally biased region" description="Low complexity" evidence="4">
    <location>
        <begin position="1241"/>
        <end position="1250"/>
    </location>
</feature>
<feature type="repeat" description="ANK" evidence="3">
    <location>
        <begin position="891"/>
        <end position="923"/>
    </location>
</feature>
<feature type="repeat" description="ANK" evidence="3">
    <location>
        <begin position="3138"/>
        <end position="3160"/>
    </location>
</feature>
<feature type="repeat" description="ANK" evidence="3">
    <location>
        <begin position="1871"/>
        <end position="1894"/>
    </location>
</feature>
<feature type="repeat" description="ANK" evidence="3">
    <location>
        <begin position="819"/>
        <end position="841"/>
    </location>
</feature>
<comment type="caution">
    <text evidence="5">The sequence shown here is derived from an EMBL/GenBank/DDBJ whole genome shotgun (WGS) entry which is preliminary data.</text>
</comment>
<feature type="region of interest" description="Disordered" evidence="4">
    <location>
        <begin position="1200"/>
        <end position="1250"/>
    </location>
</feature>
<keyword evidence="1" id="KW-0677">Repeat</keyword>
<protein>
    <recommendedName>
        <fullName evidence="7">Ankyrin</fullName>
    </recommendedName>
</protein>
<dbReference type="Pfam" id="PF00023">
    <property type="entry name" value="Ank"/>
    <property type="match status" value="3"/>
</dbReference>
<evidence type="ECO:0008006" key="7">
    <source>
        <dbReference type="Google" id="ProtNLM"/>
    </source>
</evidence>
<dbReference type="PROSITE" id="PS50088">
    <property type="entry name" value="ANK_REPEAT"/>
    <property type="match status" value="16"/>
</dbReference>
<name>A0ABR2IQ25_9EUKA</name>
<feature type="region of interest" description="Disordered" evidence="4">
    <location>
        <begin position="141"/>
        <end position="168"/>
    </location>
</feature>
<reference evidence="5 6" key="1">
    <citation type="submission" date="2024-04" db="EMBL/GenBank/DDBJ databases">
        <title>Tritrichomonas musculus Genome.</title>
        <authorList>
            <person name="Alves-Ferreira E."/>
            <person name="Grigg M."/>
            <person name="Lorenzi H."/>
            <person name="Galac M."/>
        </authorList>
    </citation>
    <scope>NUCLEOTIDE SEQUENCE [LARGE SCALE GENOMIC DNA]</scope>
    <source>
        <strain evidence="5 6">EAF2021</strain>
    </source>
</reference>
<feature type="repeat" description="ANK" evidence="3">
    <location>
        <begin position="3180"/>
        <end position="3202"/>
    </location>
</feature>
<dbReference type="EMBL" id="JAPFFF010000015">
    <property type="protein sequence ID" value="KAK8867025.1"/>
    <property type="molecule type" value="Genomic_DNA"/>
</dbReference>
<sequence>MINNFTVQIDDLSFSCNRNFIQSNFPGLDIENNLQIELKIERGKEFYELTKDIFQGSDYEITNDNFDYIFELEKILKSFDIQTKINSFCYKRECDQNQIDQHPSIQFLVELSTLIYKLSISNSEDISQQIIQRIIDPGNKLKKSQNKNKKTKKKKSKNKNDEDDENKELYDSSHELDLNVISKLFYFEIVNCLSSRFQSYEELHQHQQKIELIMHILNELDDDSEEDKKYLDNFIKFVIRKFYQVSSMNSSINNFKQETFYLVYYLLSNNFLSISQLYDSSDTQNHFELEKYKNCPTYFLNFYPQMKLDQYFKKNTHLLSSSNSDGDAINTSKKQTKRRNKKETQSTNTSFEEKITNYLQIHQEKIKDGIPTDNDILNIIINDDLDGLKAYCISKYVDNYYTIEEFENIVIDSYYVPSSIGNFACISCLNESSILELSAYFGSKNIFKYLNEKQLKGLIHRSNNLGSYIIVGRDPQILDIYIDSLKNQREEEKTVSKRPKKEEEEKEPSSDELSSVDTDDPFYFNDDLSNNHYNYDNTNPTNKQKHSTNHLQNEIIAKELQLINEVKSLMKISIERGNFDAYKFLLNELLQYQKDQYLIDYQTLDQYIAKCINKCYFEFVPLLLEQGATASRSLCLFCKQNNELGIDYMIQFSYIDINATYKRKSPLEYCVNNKNTKMALKFLENDKIVLQDIIEPKENEKKRPRKELNQIARSVIVEACSLGLSTIVHYFLEKKLFDIKVISDDKLNLLHLVCKSGDLDTFKEIYQFKDKAMNPNAKVKSGPFRGRTPLHFACISGNLEIVDLLLQQPKININSKDGEGWYPLQYAISNGNADIVSLLLDQEGIQTDIKTKEEENLLHLACRSNHEEIVDMILNSPKVTTSFDLNAKTLKGETPLEIALYKSNFNIISLLINNGVKEGKKNKKKKSSNKQHSEIDLNIMTSTRKVPFIMACELKRVDILELFLGNDTVDINSTASNGKTAIFIACELDLVDVVSTLLKIDGIDLNASTKDGRTPLIAACERGNKNIVELLLNYNDKKMNSIDFNAKTRQGKNALLIACEYPRTDIVELLLKFDEIDCNASSKIGLTPLCIACKNGWENIVDDLIDHGADANFKAFNKSVLYYACLGHNINIIKKILSNIDQYESTLSKRSSKASVGQPSNSFIDEVLKVLPKNDRFDSTYYPPNRHRYYDSDYSDYSDYSDSFSDKSESESDESEGANEDDFINKNDDYDDEDDLDSLKSKLGGSHGSNESSPLFISCMNGDFEIFNLLINANITNDVERRDYCGRTLLFVACEGGNLDIVKTLINKFELDPTITDDNSKTVLHVLCEKNHFEIAEFLINNSPIPLDINDKWNDETPLETACKNGSLEMVQLLLKQDGIEVNLPAKPQVEEEEQNENFYAKLAKKTQPKAPESNEIPPLICACNKWNPEIIKCLIKEAPGLDINVANPSTGETVLHYASKNGDAEICDLILSKNTDAITQPIKFNKTPIQLALENNKVDVLEVFLKYANNDQLNSKFMNGSTLLIEACSKQYQDVVKYLLKNDQIDVNKLDDDGNSPLFVVAKNGNEKICQLLLENNKIEIDQTTKLKTPLYQACKYGNAGVVEMLLKKGAKTDSLTKNGKTPLHVACQHGFYQIVSMLLNCPNVDINLLTIASPTSTFKTLYSPLHYACSNINRYSLGTRPNNFLGRSTFAPNNNFSGRPNFAPNNNFSGRPNFAPNNNFSGIPNFTPNNNFSGIPNFAPNNNFSGIPNFAPNNNFSGIPNFAPNNNFSGIPNFAPNNNFSGIPNLSLNNNNSTRDVIYDNSSFCMERISRGIKKFCVELLLKHSQIDVNLQTSLKETALQIACENKDFTIMNELLQHPQIDTNVKLSNGNTPLHIACDNYRLNLIKMILNNPQTDVNSINNEGQTALSIACDQNRLDVINLLLNHPELKVSIPSQKNPIENAIQKNNREIFNILIHHPSFDVNEFDSKSMTPLGYAIKEQNIDFVHQLLINPNIDINKKFITKEEVKTKSFNRPNNNNNYNSGRFGGFNYNRFNRNNYDYDENDDNSNEALEVLSTPINVVLKLNNYKLMKMLIQYPSLDINAYTNGKTSLQSAVASNNIKLTSLLLSFPSIDVNMITIIDQESITLNTNPRRYNVRNDPFLFGMSPLHIACINRNAEIVKELIKNDDLNVNEYTSADLSRLDQIKVQLYDEYKAKQEALKEQMKKYSQNQLFNEKDFMIEKIENTNLSVEMKNQYPIDCNALYIACCENEEEIVSLLLSRRDIDVNLKSTEEQLTPLLGAIKKGNLKIVELLLSDERCDPSITSLDNINILMYACQSNNINLLAMILSSNGKTLINSKNANGDTPLHFACKSNNVTMVNILLDQAETIEDQQLDLNVKNNDGDTPLHIICQNNNINILNILLEKAEASSKLSFDINAKNNKGETALHLAACYDVPTNLYISSKRPLMNMVYIDDYKKKTIFGILIDHGVDVNCCDNLNQTPLHFACMNQCYNNIDILLNISYILVDGVTDSTPLMALLQTILNYNYKVQTFYENDDSNQDRSGRGFRGNQYLGGNFSGNRFGGNFSGNRFVSNFSGNRFGGNFSGNRFGGNFSGNRFGGGFTRGLSGNRFGNNFSGNNDNNYKVDEEDEDNESKGEVIRKGSFSMPDKATEMIDKFIQHGSKIHLIGKDGITFLLFAIISKVRKYLDMCIDNNDQLEKIINYHSIYGDPIEVAYENWDGSILSKLLEAKKIIKFTDKIREKIIYECITNGSTNLLFILLLLKGDEIQDPNLQFNVNYVDKEKNTPLHLAVQSSDYYAVSLLSNYDKIDLSLYDKEGKTALHRACCVHDSGYMALCILTRIDLNYLYEIYKNREPNPDSGYKPRSFSGSRLGNYKDNSKLFDYLKKQSTEVDSLNPKVDINMPTKGLTRTAFFRREREKILAENPAQKRFHIFFHEPLFNLDYTPLHISISSKNEMAVQKILLYPNLNIKAFTSHCDTPVSLASKNWNEKIIELLLEYPGIDLNFVPKIENDEDDDYDDFGNRIEKKVEEKNEEELKRQAHILTSNDRRQIRYQKMTQNKTLLIAACEQNSINVVKTLLELSKDGTFDVNGVDSFDEMAPLHYICQDHKMELLKLFIQFEKENPNVINWNIPNKNGMTPLHLAARGKYADIVDILINDPLICPHVDINAVATGEFENGRTPLSFACEKGDLETVSLLLDDKQEDSSNPFSFNKIATNNNEGKSIRGSLCDAKSECDVTIKSKAAHQRGMSALHYACKASSVDVVKLLFKHGTFNINLKANGKCCLYLACKHDRVDTVKLLLEQEGIDVNVKTPSGITPLMAACENGRWQIVEMLLKRPEIDVDALTVDGDSARSMAKNQIILDLLDKHA</sequence>
<dbReference type="Gene3D" id="1.25.40.20">
    <property type="entry name" value="Ankyrin repeat-containing domain"/>
    <property type="match status" value="14"/>
</dbReference>
<proteinExistence type="predicted"/>
<evidence type="ECO:0000313" key="6">
    <source>
        <dbReference type="Proteomes" id="UP001470230"/>
    </source>
</evidence>
<feature type="repeat" description="ANK" evidence="3">
    <location>
        <begin position="2385"/>
        <end position="2408"/>
    </location>
</feature>
<dbReference type="Pfam" id="PF13637">
    <property type="entry name" value="Ank_4"/>
    <property type="match status" value="2"/>
</dbReference>
<feature type="region of interest" description="Disordered" evidence="4">
    <location>
        <begin position="491"/>
        <end position="519"/>
    </location>
</feature>
<feature type="repeat" description="ANK" evidence="3">
    <location>
        <begin position="1451"/>
        <end position="1477"/>
    </location>
</feature>
<dbReference type="Pfam" id="PF12796">
    <property type="entry name" value="Ank_2"/>
    <property type="match status" value="10"/>
</dbReference>
<dbReference type="InterPro" id="IPR036770">
    <property type="entry name" value="Ankyrin_rpt-contain_sf"/>
</dbReference>
<feature type="region of interest" description="Disordered" evidence="4">
    <location>
        <begin position="320"/>
        <end position="349"/>
    </location>
</feature>